<protein>
    <recommendedName>
        <fullName evidence="2">DUF5689 domain-containing protein</fullName>
    </recommendedName>
</protein>
<dbReference type="PROSITE" id="PS51257">
    <property type="entry name" value="PROKAR_LIPOPROTEIN"/>
    <property type="match status" value="1"/>
</dbReference>
<feature type="signal peptide" evidence="1">
    <location>
        <begin position="1"/>
        <end position="25"/>
    </location>
</feature>
<keyword evidence="5" id="KW-1185">Reference proteome</keyword>
<dbReference type="Proteomes" id="UP000268007">
    <property type="component" value="Unassembled WGS sequence"/>
</dbReference>
<comment type="caution">
    <text evidence="4">The sequence shown here is derived from an EMBL/GenBank/DDBJ whole genome shotgun (WGS) entry which is preliminary data.</text>
</comment>
<organism evidence="4 5">
    <name type="scientific">Mucilaginibacter gracilis</name>
    <dbReference type="NCBI Taxonomy" id="423350"/>
    <lineage>
        <taxon>Bacteria</taxon>
        <taxon>Pseudomonadati</taxon>
        <taxon>Bacteroidota</taxon>
        <taxon>Sphingobacteriia</taxon>
        <taxon>Sphingobacteriales</taxon>
        <taxon>Sphingobacteriaceae</taxon>
        <taxon>Mucilaginibacter</taxon>
    </lineage>
</organism>
<name>A0A495J5P3_9SPHI</name>
<dbReference type="RefSeq" id="WP_147425676.1">
    <property type="nucleotide sequence ID" value="NZ_RBKU01000001.1"/>
</dbReference>
<accession>A0A495J5P3</accession>
<feature type="domain" description="DUF5689" evidence="2">
    <location>
        <begin position="39"/>
        <end position="232"/>
    </location>
</feature>
<reference evidence="4 5" key="1">
    <citation type="submission" date="2018-10" db="EMBL/GenBank/DDBJ databases">
        <title>Genomic Encyclopedia of Archaeal and Bacterial Type Strains, Phase II (KMG-II): from individual species to whole genera.</title>
        <authorList>
            <person name="Goeker M."/>
        </authorList>
    </citation>
    <scope>NUCLEOTIDE SEQUENCE [LARGE SCALE GENOMIC DNA]</scope>
    <source>
        <strain evidence="4 5">DSM 18602</strain>
    </source>
</reference>
<proteinExistence type="predicted"/>
<dbReference type="EMBL" id="RBKU01000001">
    <property type="protein sequence ID" value="RKR83406.1"/>
    <property type="molecule type" value="Genomic_DNA"/>
</dbReference>
<keyword evidence="1" id="KW-0732">Signal</keyword>
<dbReference type="InterPro" id="IPR043744">
    <property type="entry name" value="DUF5689"/>
</dbReference>
<evidence type="ECO:0000313" key="5">
    <source>
        <dbReference type="Proteomes" id="UP000268007"/>
    </source>
</evidence>
<evidence type="ECO:0000313" key="4">
    <source>
        <dbReference type="EMBL" id="RKR84295.1"/>
    </source>
</evidence>
<dbReference type="AlphaFoldDB" id="A0A495J5P3"/>
<evidence type="ECO:0000256" key="1">
    <source>
        <dbReference type="SAM" id="SignalP"/>
    </source>
</evidence>
<dbReference type="EMBL" id="RBKU01000001">
    <property type="protein sequence ID" value="RKR84295.1"/>
    <property type="molecule type" value="Genomic_DNA"/>
</dbReference>
<dbReference type="OrthoDB" id="1111074at2"/>
<gene>
    <name evidence="3" type="ORF">BDD43_3614</name>
    <name evidence="4" type="ORF">BDD43_4527</name>
</gene>
<evidence type="ECO:0000313" key="3">
    <source>
        <dbReference type="EMBL" id="RKR83406.1"/>
    </source>
</evidence>
<dbReference type="Pfam" id="PF18942">
    <property type="entry name" value="DUF5689"/>
    <property type="match status" value="1"/>
</dbReference>
<feature type="chain" id="PRO_5033827899" description="DUF5689 domain-containing protein" evidence="1">
    <location>
        <begin position="26"/>
        <end position="461"/>
    </location>
</feature>
<sequence>MKTKITFRAAGLVLLLALGMTSCKKNNGNDNTGPVPVDNIAVSDLKKLSTAASVTVPDGRKIKGIVISDASAKNIDAKSIVLQEATDKPGIIINFDGAHNFALNDEVEVTISKQQLSQVNGEIILDKIPVANAKKTGTGAITAKVTTAADLVTNQTAWNGMLVSLPVDGLTGGNGKFTGNLVVQKGNQTFGSKVLSGATFENTDYPVSVSNITGILRIDGSNLRVDIRTTADLASGPYSRIVTEDFQNLKKVSDGSAIVVPSTANAPFTTAVGQWLSTAQSFNFYPGATYDATFTTPTRTYLYAFNTSVNTTGASLRSNFTNNQGLKKVAISFAATSAEKVVTVLSQREYAFTFGTTDSVKIAVLPILPDNMPLIDAGDNMSYDAVKPILALSPAYNQKGKFFTFEYTIPTKDELIAKGVSADRATAFIANPQFRIYNASRPFTGSPNAAPILFDKIVFYY</sequence>
<evidence type="ECO:0000259" key="2">
    <source>
        <dbReference type="Pfam" id="PF18942"/>
    </source>
</evidence>